<accession>A0A0F4TVF2</accession>
<dbReference type="OrthoDB" id="9808669at2"/>
<gene>
    <name evidence="1" type="ORF">VC35_10095</name>
</gene>
<name>A0A0F4TVF2_PSEFL</name>
<proteinExistence type="predicted"/>
<dbReference type="AlphaFoldDB" id="A0A0F4TVF2"/>
<evidence type="ECO:0000313" key="1">
    <source>
        <dbReference type="EMBL" id="KJZ47382.1"/>
    </source>
</evidence>
<sequence>MQATSQGAVAVARDFGNVLQQVMKHSEGDDTSSFQNAGFLVFLQTLFASRLSYVRGEFQQMNNRQKMSNNAAYGEVNISLIILPRS</sequence>
<dbReference type="EMBL" id="LACC01000012">
    <property type="protein sequence ID" value="KJZ47382.1"/>
    <property type="molecule type" value="Genomic_DNA"/>
</dbReference>
<protein>
    <submittedName>
        <fullName evidence="1">Uncharacterized protein</fullName>
    </submittedName>
</protein>
<evidence type="ECO:0000313" key="2">
    <source>
        <dbReference type="Proteomes" id="UP000033588"/>
    </source>
</evidence>
<dbReference type="Proteomes" id="UP000033588">
    <property type="component" value="Unassembled WGS sequence"/>
</dbReference>
<dbReference type="PATRIC" id="fig|294.132.peg.758"/>
<organism evidence="1 2">
    <name type="scientific">Pseudomonas fluorescens</name>
    <dbReference type="NCBI Taxonomy" id="294"/>
    <lineage>
        <taxon>Bacteria</taxon>
        <taxon>Pseudomonadati</taxon>
        <taxon>Pseudomonadota</taxon>
        <taxon>Gammaproteobacteria</taxon>
        <taxon>Pseudomonadales</taxon>
        <taxon>Pseudomonadaceae</taxon>
        <taxon>Pseudomonas</taxon>
    </lineage>
</organism>
<reference evidence="1 2" key="1">
    <citation type="submission" date="2015-03" db="EMBL/GenBank/DDBJ databases">
        <title>Comparative genomics of Pseudomonas insights into diversity of traits involved in vanlence and defense.</title>
        <authorList>
            <person name="Qin Y."/>
        </authorList>
    </citation>
    <scope>NUCLEOTIDE SEQUENCE [LARGE SCALE GENOMIC DNA]</scope>
    <source>
        <strain evidence="1 2">C8</strain>
    </source>
</reference>
<comment type="caution">
    <text evidence="1">The sequence shown here is derived from an EMBL/GenBank/DDBJ whole genome shotgun (WGS) entry which is preliminary data.</text>
</comment>